<dbReference type="InterPro" id="IPR012001">
    <property type="entry name" value="Thiamin_PyroP_enz_TPP-bd_dom"/>
</dbReference>
<dbReference type="InterPro" id="IPR011766">
    <property type="entry name" value="TPP_enzyme_TPP-bd"/>
</dbReference>
<evidence type="ECO:0000259" key="13">
    <source>
        <dbReference type="Pfam" id="PF02775"/>
    </source>
</evidence>
<dbReference type="FunFam" id="3.40.50.970:FF:000007">
    <property type="entry name" value="Acetolactate synthase"/>
    <property type="match status" value="1"/>
</dbReference>
<feature type="domain" description="Thiamine pyrophosphate enzyme central" evidence="12">
    <location>
        <begin position="196"/>
        <end position="331"/>
    </location>
</feature>
<evidence type="ECO:0000256" key="10">
    <source>
        <dbReference type="ARBA" id="ARBA00023304"/>
    </source>
</evidence>
<evidence type="ECO:0000256" key="4">
    <source>
        <dbReference type="ARBA" id="ARBA00013145"/>
    </source>
</evidence>
<dbReference type="GO" id="GO:0005948">
    <property type="term" value="C:acetolactate synthase complex"/>
    <property type="evidence" value="ECO:0007669"/>
    <property type="project" value="TreeGrafter"/>
</dbReference>
<protein>
    <recommendedName>
        <fullName evidence="4 11">Acetolactate synthase</fullName>
        <ecNumber evidence="4 11">2.2.1.6</ecNumber>
    </recommendedName>
</protein>
<organism evidence="15 16">
    <name type="scientific">Candidatus Amulumruptor caecigallinarius</name>
    <dbReference type="NCBI Taxonomy" id="2109911"/>
    <lineage>
        <taxon>Bacteria</taxon>
        <taxon>Pseudomonadati</taxon>
        <taxon>Bacteroidota</taxon>
        <taxon>Bacteroidia</taxon>
        <taxon>Bacteroidales</taxon>
        <taxon>Muribaculaceae</taxon>
        <taxon>Candidatus Amulumruptor</taxon>
    </lineage>
</organism>
<sequence length="574" mass="61837">MSEKITGAEALIRALIDEGVDTVFGYPGGSIMPVYDKLYDYTDRLHHHLARHEQGAIHAAQGYARASHRTGVVIATSGPGATNLVTGISDAMMDSTPLVVITGQVATGFLGKDAFQETDVIGVTLPITKWAVQIRRPEDVAPAVARAFYIASSGRPGPVVLDFAKDAQTSLTDYCFEPCKFIRSYDPDPIIDEAKVAEAASLINSAQRPMILSGHGVMLSHAEKELVELAEKAHIPVACTMLGLSSIPTAHPLYKGMLGMHGNIGPNVNTNRADLIVAVGMRFDDRVTGDVKKYAPNAKIVHIDIDASEFDKTVRTDTHIHGDAKKVLLALIPQVNPAIRHEWAASFDRHNAAERELVIKREIEPDSPTGPMLMGEVVSKVSEAFGHKAITVTDVGQNQMFGVRYSGFTETDSCITSGGLGTMGFGLPAAIGAKIGAPKRQVVLYVGDGGLQMTLQELGMIMEYNVGVKIVLLNNNFLGNVRQWQYLFFNGRYSATPMLNPDFVAVAAAYGIKGEDVADRTELAGAISRMAAHDGAYLLNVNIDPTDMVFPMTPGGAGVDEILLNEKDHYIPKD</sequence>
<dbReference type="InterPro" id="IPR029061">
    <property type="entry name" value="THDP-binding"/>
</dbReference>
<name>A0A921JHY1_9BACT</name>
<reference evidence="15" key="1">
    <citation type="journal article" date="2021" name="PeerJ">
        <title>Extensive microbial diversity within the chicken gut microbiome revealed by metagenomics and culture.</title>
        <authorList>
            <person name="Gilroy R."/>
            <person name="Ravi A."/>
            <person name="Getino M."/>
            <person name="Pursley I."/>
            <person name="Horton D.L."/>
            <person name="Alikhan N.F."/>
            <person name="Baker D."/>
            <person name="Gharbi K."/>
            <person name="Hall N."/>
            <person name="Watson M."/>
            <person name="Adriaenssens E.M."/>
            <person name="Foster-Nyarko E."/>
            <person name="Jarju S."/>
            <person name="Secka A."/>
            <person name="Antonio M."/>
            <person name="Oren A."/>
            <person name="Chaudhuri R.R."/>
            <person name="La Ragione R."/>
            <person name="Hildebrand F."/>
            <person name="Pallen M.J."/>
        </authorList>
    </citation>
    <scope>NUCLEOTIDE SEQUENCE</scope>
    <source>
        <strain evidence="15">4100</strain>
    </source>
</reference>
<dbReference type="InterPro" id="IPR012846">
    <property type="entry name" value="Acetolactate_synth_lsu"/>
</dbReference>
<dbReference type="Gene3D" id="3.40.50.1220">
    <property type="entry name" value="TPP-binding domain"/>
    <property type="match status" value="1"/>
</dbReference>
<keyword evidence="6 11" id="KW-0808">Transferase</keyword>
<evidence type="ECO:0000256" key="9">
    <source>
        <dbReference type="ARBA" id="ARBA00023052"/>
    </source>
</evidence>
<evidence type="ECO:0000256" key="5">
    <source>
        <dbReference type="ARBA" id="ARBA00022605"/>
    </source>
</evidence>
<dbReference type="AlphaFoldDB" id="A0A921JHY1"/>
<dbReference type="PANTHER" id="PTHR18968:SF13">
    <property type="entry name" value="ACETOLACTATE SYNTHASE CATALYTIC SUBUNIT, MITOCHONDRIAL"/>
    <property type="match status" value="1"/>
</dbReference>
<dbReference type="InterPro" id="IPR029035">
    <property type="entry name" value="DHS-like_NAD/FAD-binding_dom"/>
</dbReference>
<evidence type="ECO:0000256" key="8">
    <source>
        <dbReference type="ARBA" id="ARBA00022842"/>
    </source>
</evidence>
<keyword evidence="10 11" id="KW-0100">Branched-chain amino acid biosynthesis</keyword>
<comment type="pathway">
    <text evidence="2 11">Amino-acid biosynthesis; L-valine biosynthesis; L-valine from pyruvate: step 1/4.</text>
</comment>
<dbReference type="InterPro" id="IPR039368">
    <property type="entry name" value="AHAS_TPP"/>
</dbReference>
<keyword evidence="7 11" id="KW-0479">Metal-binding</keyword>
<feature type="domain" description="Thiamine pyrophosphate enzyme N-terminal TPP-binding" evidence="14">
    <location>
        <begin position="6"/>
        <end position="120"/>
    </location>
</feature>
<evidence type="ECO:0000256" key="7">
    <source>
        <dbReference type="ARBA" id="ARBA00022723"/>
    </source>
</evidence>
<evidence type="ECO:0000259" key="12">
    <source>
        <dbReference type="Pfam" id="PF00205"/>
    </source>
</evidence>
<dbReference type="GO" id="GO:0009099">
    <property type="term" value="P:L-valine biosynthetic process"/>
    <property type="evidence" value="ECO:0007669"/>
    <property type="project" value="TreeGrafter"/>
</dbReference>
<keyword evidence="8 11" id="KW-0460">Magnesium</keyword>
<comment type="caution">
    <text evidence="15">The sequence shown here is derived from an EMBL/GenBank/DDBJ whole genome shotgun (WGS) entry which is preliminary data.</text>
</comment>
<evidence type="ECO:0000256" key="6">
    <source>
        <dbReference type="ARBA" id="ARBA00022679"/>
    </source>
</evidence>
<dbReference type="CDD" id="cd07035">
    <property type="entry name" value="TPP_PYR_POX_like"/>
    <property type="match status" value="1"/>
</dbReference>
<accession>A0A921JHY1</accession>
<proteinExistence type="inferred from homology"/>
<feature type="domain" description="Thiamine pyrophosphate enzyme TPP-binding" evidence="13">
    <location>
        <begin position="394"/>
        <end position="541"/>
    </location>
</feature>
<dbReference type="GO" id="GO:0030976">
    <property type="term" value="F:thiamine pyrophosphate binding"/>
    <property type="evidence" value="ECO:0007669"/>
    <property type="project" value="UniProtKB-UniRule"/>
</dbReference>
<reference evidence="15" key="2">
    <citation type="submission" date="2021-09" db="EMBL/GenBank/DDBJ databases">
        <authorList>
            <person name="Gilroy R."/>
        </authorList>
    </citation>
    <scope>NUCLEOTIDE SEQUENCE</scope>
    <source>
        <strain evidence="15">4100</strain>
    </source>
</reference>
<evidence type="ECO:0000256" key="2">
    <source>
        <dbReference type="ARBA" id="ARBA00005025"/>
    </source>
</evidence>
<evidence type="ECO:0000259" key="14">
    <source>
        <dbReference type="Pfam" id="PF02776"/>
    </source>
</evidence>
<evidence type="ECO:0000256" key="11">
    <source>
        <dbReference type="RuleBase" id="RU003591"/>
    </source>
</evidence>
<dbReference type="SUPFAM" id="SSF52467">
    <property type="entry name" value="DHS-like NAD/FAD-binding domain"/>
    <property type="match status" value="1"/>
</dbReference>
<gene>
    <name evidence="15" type="primary">ilvB</name>
    <name evidence="15" type="ORF">K8V47_01355</name>
</gene>
<dbReference type="Pfam" id="PF00205">
    <property type="entry name" value="TPP_enzyme_M"/>
    <property type="match status" value="1"/>
</dbReference>
<dbReference type="Pfam" id="PF02776">
    <property type="entry name" value="TPP_enzyme_N"/>
    <property type="match status" value="1"/>
</dbReference>
<dbReference type="GO" id="GO:0050660">
    <property type="term" value="F:flavin adenine dinucleotide binding"/>
    <property type="evidence" value="ECO:0007669"/>
    <property type="project" value="InterPro"/>
</dbReference>
<dbReference type="GO" id="GO:0009097">
    <property type="term" value="P:isoleucine biosynthetic process"/>
    <property type="evidence" value="ECO:0007669"/>
    <property type="project" value="TreeGrafter"/>
</dbReference>
<comment type="catalytic activity">
    <reaction evidence="11">
        <text>2 pyruvate + H(+) = (2S)-2-acetolactate + CO2</text>
        <dbReference type="Rhea" id="RHEA:25249"/>
        <dbReference type="ChEBI" id="CHEBI:15361"/>
        <dbReference type="ChEBI" id="CHEBI:15378"/>
        <dbReference type="ChEBI" id="CHEBI:16526"/>
        <dbReference type="ChEBI" id="CHEBI:58476"/>
        <dbReference type="EC" id="2.2.1.6"/>
    </reaction>
</comment>
<dbReference type="GO" id="GO:0000287">
    <property type="term" value="F:magnesium ion binding"/>
    <property type="evidence" value="ECO:0007669"/>
    <property type="project" value="UniProtKB-UniRule"/>
</dbReference>
<evidence type="ECO:0000313" key="15">
    <source>
        <dbReference type="EMBL" id="HJE38399.1"/>
    </source>
</evidence>
<comment type="cofactor">
    <cofactor evidence="11">
        <name>Mg(2+)</name>
        <dbReference type="ChEBI" id="CHEBI:18420"/>
    </cofactor>
    <text evidence="11">Binds 1 Mg(2+) ion per subunit.</text>
</comment>
<dbReference type="InterPro" id="IPR012000">
    <property type="entry name" value="Thiamin_PyroP_enz_cen_dom"/>
</dbReference>
<dbReference type="FunFam" id="3.40.50.1220:FF:000008">
    <property type="entry name" value="Acetolactate synthase"/>
    <property type="match status" value="1"/>
</dbReference>
<evidence type="ECO:0000313" key="16">
    <source>
        <dbReference type="Proteomes" id="UP000711407"/>
    </source>
</evidence>
<dbReference type="SUPFAM" id="SSF52518">
    <property type="entry name" value="Thiamin diphosphate-binding fold (THDP-binding)"/>
    <property type="match status" value="2"/>
</dbReference>
<dbReference type="PANTHER" id="PTHR18968">
    <property type="entry name" value="THIAMINE PYROPHOSPHATE ENZYMES"/>
    <property type="match status" value="1"/>
</dbReference>
<dbReference type="CDD" id="cd02015">
    <property type="entry name" value="TPP_AHAS"/>
    <property type="match status" value="1"/>
</dbReference>
<dbReference type="Pfam" id="PF02775">
    <property type="entry name" value="TPP_enzyme_C"/>
    <property type="match status" value="1"/>
</dbReference>
<comment type="similarity">
    <text evidence="3 11">Belongs to the TPP enzyme family.</text>
</comment>
<dbReference type="NCBIfam" id="TIGR00118">
    <property type="entry name" value="acolac_lg"/>
    <property type="match status" value="1"/>
</dbReference>
<dbReference type="EC" id="2.2.1.6" evidence="4 11"/>
<comment type="cofactor">
    <cofactor evidence="11">
        <name>thiamine diphosphate</name>
        <dbReference type="ChEBI" id="CHEBI:58937"/>
    </cofactor>
    <text evidence="11">Binds 1 thiamine pyrophosphate per subunit.</text>
</comment>
<evidence type="ECO:0000256" key="3">
    <source>
        <dbReference type="ARBA" id="ARBA00007812"/>
    </source>
</evidence>
<dbReference type="GO" id="GO:0003984">
    <property type="term" value="F:acetolactate synthase activity"/>
    <property type="evidence" value="ECO:0007669"/>
    <property type="project" value="UniProtKB-EC"/>
</dbReference>
<comment type="pathway">
    <text evidence="1 11">Amino-acid biosynthesis; L-isoleucine biosynthesis; L-isoleucine from 2-oxobutanoate: step 1/4.</text>
</comment>
<dbReference type="Gene3D" id="3.40.50.970">
    <property type="match status" value="2"/>
</dbReference>
<evidence type="ECO:0000256" key="1">
    <source>
        <dbReference type="ARBA" id="ARBA00004974"/>
    </source>
</evidence>
<dbReference type="Proteomes" id="UP000711407">
    <property type="component" value="Unassembled WGS sequence"/>
</dbReference>
<dbReference type="InterPro" id="IPR045229">
    <property type="entry name" value="TPP_enz"/>
</dbReference>
<keyword evidence="5 11" id="KW-0028">Amino-acid biosynthesis</keyword>
<keyword evidence="9 11" id="KW-0786">Thiamine pyrophosphate</keyword>
<dbReference type="EMBL" id="DYXT01000011">
    <property type="protein sequence ID" value="HJE38399.1"/>
    <property type="molecule type" value="Genomic_DNA"/>
</dbReference>